<evidence type="ECO:0000259" key="8">
    <source>
        <dbReference type="Pfam" id="PF02308"/>
    </source>
</evidence>
<name>A0ABS9SM51_9BACT</name>
<reference evidence="9 10" key="1">
    <citation type="submission" date="2022-02" db="EMBL/GenBank/DDBJ databases">
        <authorList>
            <person name="Min J."/>
        </authorList>
    </citation>
    <scope>NUCLEOTIDE SEQUENCE [LARGE SCALE GENOMIC DNA]</scope>
    <source>
        <strain evidence="9 10">GR10-1</strain>
    </source>
</reference>
<dbReference type="Pfam" id="PF02308">
    <property type="entry name" value="MgtC"/>
    <property type="match status" value="1"/>
</dbReference>
<dbReference type="InterPro" id="IPR049177">
    <property type="entry name" value="MgtC_SapB_SrpB_YhiD_N"/>
</dbReference>
<evidence type="ECO:0000313" key="10">
    <source>
        <dbReference type="Proteomes" id="UP001202248"/>
    </source>
</evidence>
<comment type="similarity">
    <text evidence="2">Belongs to the MgtC/SapB family.</text>
</comment>
<evidence type="ECO:0000313" key="9">
    <source>
        <dbReference type="EMBL" id="MCH5599458.1"/>
    </source>
</evidence>
<feature type="transmembrane region" description="Helical" evidence="7">
    <location>
        <begin position="114"/>
        <end position="134"/>
    </location>
</feature>
<keyword evidence="4 7" id="KW-0812">Transmembrane</keyword>
<feature type="transmembrane region" description="Helical" evidence="7">
    <location>
        <begin position="66"/>
        <end position="83"/>
    </location>
</feature>
<evidence type="ECO:0000256" key="4">
    <source>
        <dbReference type="ARBA" id="ARBA00022692"/>
    </source>
</evidence>
<feature type="transmembrane region" description="Helical" evidence="7">
    <location>
        <begin position="90"/>
        <end position="108"/>
    </location>
</feature>
<evidence type="ECO:0000256" key="2">
    <source>
        <dbReference type="ARBA" id="ARBA00009298"/>
    </source>
</evidence>
<keyword evidence="10" id="KW-1185">Reference proteome</keyword>
<protein>
    <submittedName>
        <fullName evidence="9">MgtC/SapB family protein</fullName>
    </submittedName>
</protein>
<evidence type="ECO:0000256" key="5">
    <source>
        <dbReference type="ARBA" id="ARBA00022989"/>
    </source>
</evidence>
<feature type="transmembrane region" description="Helical" evidence="7">
    <location>
        <begin position="34"/>
        <end position="54"/>
    </location>
</feature>
<dbReference type="InterPro" id="IPR003416">
    <property type="entry name" value="MgtC/SapB/SrpB/YhiD_fam"/>
</dbReference>
<dbReference type="PRINTS" id="PR01837">
    <property type="entry name" value="MGTCSAPBPROT"/>
</dbReference>
<evidence type="ECO:0000256" key="7">
    <source>
        <dbReference type="SAM" id="Phobius"/>
    </source>
</evidence>
<dbReference type="PANTHER" id="PTHR33778:SF1">
    <property type="entry name" value="MAGNESIUM TRANSPORTER YHID-RELATED"/>
    <property type="match status" value="1"/>
</dbReference>
<dbReference type="Proteomes" id="UP001202248">
    <property type="component" value="Unassembled WGS sequence"/>
</dbReference>
<feature type="domain" description="MgtC/SapB/SrpB/YhiD N-terminal" evidence="8">
    <location>
        <begin position="14"/>
        <end position="134"/>
    </location>
</feature>
<evidence type="ECO:0000256" key="6">
    <source>
        <dbReference type="ARBA" id="ARBA00023136"/>
    </source>
</evidence>
<proteinExistence type="inferred from homology"/>
<comment type="caution">
    <text evidence="9">The sequence shown here is derived from an EMBL/GenBank/DDBJ whole genome shotgun (WGS) entry which is preliminary data.</text>
</comment>
<accession>A0ABS9SM51</accession>
<dbReference type="EMBL" id="JAKWBL010000003">
    <property type="protein sequence ID" value="MCH5599458.1"/>
    <property type="molecule type" value="Genomic_DNA"/>
</dbReference>
<gene>
    <name evidence="9" type="ORF">MKP09_16860</name>
</gene>
<keyword evidence="6 7" id="KW-0472">Membrane</keyword>
<keyword evidence="3" id="KW-1003">Cell membrane</keyword>
<evidence type="ECO:0000256" key="3">
    <source>
        <dbReference type="ARBA" id="ARBA00022475"/>
    </source>
</evidence>
<evidence type="ECO:0000256" key="1">
    <source>
        <dbReference type="ARBA" id="ARBA00004651"/>
    </source>
</evidence>
<sequence length="215" mass="23889">MFEYWEITDLYKALISLGAGIVLGLERELKDKAAGLKTITLICIGSCLFSILSIKIGNEYTDAARIASYIVSGIGFLGAGVIFKDGITVSGLTTASVIWVAAAVGMAVGFGEVWLAITFLCLALLMTYFGSWFNKIFPSAKLSRLLMICIDKDLASHRDEIIQGIGRFASKFEERKFKVKDEKVYIFLDVTIRTKKLLQLEDYLIGKEEIIEFEL</sequence>
<keyword evidence="5 7" id="KW-1133">Transmembrane helix</keyword>
<comment type="subcellular location">
    <subcellularLocation>
        <location evidence="1">Cell membrane</location>
        <topology evidence="1">Multi-pass membrane protein</topology>
    </subcellularLocation>
</comment>
<organism evidence="9 10">
    <name type="scientific">Niabella ginsengisoli</name>
    <dbReference type="NCBI Taxonomy" id="522298"/>
    <lineage>
        <taxon>Bacteria</taxon>
        <taxon>Pseudomonadati</taxon>
        <taxon>Bacteroidota</taxon>
        <taxon>Chitinophagia</taxon>
        <taxon>Chitinophagales</taxon>
        <taxon>Chitinophagaceae</taxon>
        <taxon>Niabella</taxon>
    </lineage>
</organism>
<dbReference type="RefSeq" id="WP_240831484.1">
    <property type="nucleotide sequence ID" value="NZ_JAKWBL010000003.1"/>
</dbReference>
<dbReference type="PANTHER" id="PTHR33778">
    <property type="entry name" value="PROTEIN MGTC"/>
    <property type="match status" value="1"/>
</dbReference>